<dbReference type="Proteomes" id="UP001295469">
    <property type="component" value="Chromosome C02"/>
</dbReference>
<evidence type="ECO:0000313" key="2">
    <source>
        <dbReference type="EMBL" id="CAF1903980.1"/>
    </source>
</evidence>
<name>A0A816K1F2_BRANA</name>
<reference evidence="2" key="1">
    <citation type="submission" date="2021-01" db="EMBL/GenBank/DDBJ databases">
        <authorList>
            <consortium name="Genoscope - CEA"/>
            <person name="William W."/>
        </authorList>
    </citation>
    <scope>NUCLEOTIDE SEQUENCE</scope>
</reference>
<sequence length="568" mass="63977">KKRTLNPAHARNVDKRTDVIVDSFLVEDPLRPIDEANLVRSDEEHDSRVDNMSECIRPGRCKRSKKVISPSSDVEASYIVDLVLETIKPQIDIMECNIKVASSRLDAIEENVRVQVEALLGKFKEEMLSSVNYIVSALWKDHIAAHNAGGNSQPSSPTNVTIPACHTSHVADANAKTIQNVLRDISQYSTPPRSNRISEAENPTPTKKDHVESGYVCGTPVIQSCAQSANSENRSRQNLFRQSMETRKKHHQNMSDEPSFSLGLTQEEHIHGDSPIYGKNDHELEHLSINNVADNIEGSILSRRSKRQKTVPTGLVEDYLCGPHLLSRARESHRCIFATLDISEMGRKFANLETKLKYNLKPSDLGYTVLVNPTETVEDLECMIRELYKLKPETPMVMAYHPPDWMLEPVGTRTLPITLTTTSQVATMMSIHSWWSELKLCVSLVLKMLLITSFLPKQLSLSEVQPLYSKDKELVASKEVLEEIFNEQEVVPIYRAHFETEKAKEEERAAHGLPSTTTEAEGFVLALLPLDHKPKIIGVEYVWKHSGRISMRRWSANASCISLCLLSQ</sequence>
<protein>
    <submittedName>
        <fullName evidence="2">(rape) hypothetical protein</fullName>
    </submittedName>
</protein>
<feature type="compositionally biased region" description="Polar residues" evidence="1">
    <location>
        <begin position="186"/>
        <end position="205"/>
    </location>
</feature>
<accession>A0A816K1F2</accession>
<organism evidence="2">
    <name type="scientific">Brassica napus</name>
    <name type="common">Rape</name>
    <dbReference type="NCBI Taxonomy" id="3708"/>
    <lineage>
        <taxon>Eukaryota</taxon>
        <taxon>Viridiplantae</taxon>
        <taxon>Streptophyta</taxon>
        <taxon>Embryophyta</taxon>
        <taxon>Tracheophyta</taxon>
        <taxon>Spermatophyta</taxon>
        <taxon>Magnoliopsida</taxon>
        <taxon>eudicotyledons</taxon>
        <taxon>Gunneridae</taxon>
        <taxon>Pentapetalae</taxon>
        <taxon>rosids</taxon>
        <taxon>malvids</taxon>
        <taxon>Brassicales</taxon>
        <taxon>Brassicaceae</taxon>
        <taxon>Brassiceae</taxon>
        <taxon>Brassica</taxon>
    </lineage>
</organism>
<gene>
    <name evidence="2" type="ORF">DARMORV10_C02P24050.1</name>
</gene>
<proteinExistence type="predicted"/>
<dbReference type="AlphaFoldDB" id="A0A816K1F2"/>
<feature type="region of interest" description="Disordered" evidence="1">
    <location>
        <begin position="186"/>
        <end position="212"/>
    </location>
</feature>
<dbReference type="EMBL" id="HG994366">
    <property type="protein sequence ID" value="CAF1903980.1"/>
    <property type="molecule type" value="Genomic_DNA"/>
</dbReference>
<evidence type="ECO:0000256" key="1">
    <source>
        <dbReference type="SAM" id="MobiDB-lite"/>
    </source>
</evidence>
<feature type="non-terminal residue" evidence="2">
    <location>
        <position position="568"/>
    </location>
</feature>